<dbReference type="InterPro" id="IPR016162">
    <property type="entry name" value="Ald_DH_N"/>
</dbReference>
<dbReference type="STRING" id="29364.SAMN04487772_10965"/>
<feature type="domain" description="Aldehyde dehydrogenase" evidence="8">
    <location>
        <begin position="14"/>
        <end position="431"/>
    </location>
</feature>
<dbReference type="PANTHER" id="PTHR43570">
    <property type="entry name" value="ALDEHYDE DEHYDROGENASE"/>
    <property type="match status" value="1"/>
</dbReference>
<accession>A0A1I0C998</accession>
<dbReference type="FunFam" id="3.40.605.10:FF:000004">
    <property type="entry name" value="Aldehyde dehydrogenase"/>
    <property type="match status" value="1"/>
</dbReference>
<dbReference type="Gene3D" id="3.40.605.10">
    <property type="entry name" value="Aldehyde Dehydrogenase, Chain A, domain 1"/>
    <property type="match status" value="1"/>
</dbReference>
<dbReference type="InterPro" id="IPR016163">
    <property type="entry name" value="Ald_DH_C"/>
</dbReference>
<dbReference type="Proteomes" id="UP000199800">
    <property type="component" value="Unassembled WGS sequence"/>
</dbReference>
<keyword evidence="10" id="KW-1185">Reference proteome</keyword>
<reference evidence="9 10" key="1">
    <citation type="submission" date="2016-10" db="EMBL/GenBank/DDBJ databases">
        <authorList>
            <person name="de Groot N.N."/>
        </authorList>
    </citation>
    <scope>NUCLEOTIDE SEQUENCE [LARGE SCALE GENOMIC DNA]</scope>
    <source>
        <strain evidence="9 10">DSM 1801</strain>
    </source>
</reference>
<proteinExistence type="inferred from homology"/>
<evidence type="ECO:0000256" key="7">
    <source>
        <dbReference type="RuleBase" id="RU003345"/>
    </source>
</evidence>
<feature type="active site" evidence="5">
    <location>
        <position position="247"/>
    </location>
</feature>
<evidence type="ECO:0000256" key="5">
    <source>
        <dbReference type="PIRSR" id="PIRSR036492-1"/>
    </source>
</evidence>
<dbReference type="GO" id="GO:0004029">
    <property type="term" value="F:aldehyde dehydrogenase (NAD+) activity"/>
    <property type="evidence" value="ECO:0007669"/>
    <property type="project" value="TreeGrafter"/>
</dbReference>
<dbReference type="EMBL" id="FOHN01000009">
    <property type="protein sequence ID" value="SET15434.1"/>
    <property type="molecule type" value="Genomic_DNA"/>
</dbReference>
<dbReference type="Gene3D" id="3.40.309.10">
    <property type="entry name" value="Aldehyde Dehydrogenase, Chain A, domain 2"/>
    <property type="match status" value="1"/>
</dbReference>
<keyword evidence="3" id="KW-0520">NAD</keyword>
<dbReference type="AlphaFoldDB" id="A0A1I0C998"/>
<evidence type="ECO:0000256" key="1">
    <source>
        <dbReference type="ARBA" id="ARBA00009986"/>
    </source>
</evidence>
<evidence type="ECO:0000259" key="8">
    <source>
        <dbReference type="Pfam" id="PF00171"/>
    </source>
</evidence>
<dbReference type="RefSeq" id="WP_242939698.1">
    <property type="nucleotide sequence ID" value="NZ_FOHN01000009.1"/>
</dbReference>
<dbReference type="InterPro" id="IPR029510">
    <property type="entry name" value="Ald_DH_CS_GLU"/>
</dbReference>
<dbReference type="GO" id="GO:0006081">
    <property type="term" value="P:aldehyde metabolic process"/>
    <property type="evidence" value="ECO:0007669"/>
    <property type="project" value="InterPro"/>
</dbReference>
<comment type="similarity">
    <text evidence="1 4 7">Belongs to the aldehyde dehydrogenase family.</text>
</comment>
<evidence type="ECO:0000256" key="4">
    <source>
        <dbReference type="PIRNR" id="PIRNR036492"/>
    </source>
</evidence>
<dbReference type="InterPro" id="IPR016161">
    <property type="entry name" value="Ald_DH/histidinol_DH"/>
</dbReference>
<name>A0A1I0C998_9FIRM</name>
<dbReference type="PANTHER" id="PTHR43570:SF16">
    <property type="entry name" value="ALDEHYDE DEHYDROGENASE TYPE III, ISOFORM Q"/>
    <property type="match status" value="1"/>
</dbReference>
<evidence type="ECO:0000256" key="3">
    <source>
        <dbReference type="ARBA" id="ARBA00023027"/>
    </source>
</evidence>
<protein>
    <recommendedName>
        <fullName evidence="4">Aldehyde dehydrogenase</fullName>
    </recommendedName>
</protein>
<sequence>MEKRNQGLFEMQKAYFQSGKTKTAEWRIAQLKKLKQMVKEHEAEFMESIYKDFGKSNFEQFATEIGQFYEEVTLFLKKMKKWLKPEKQPMTMAFFPSRGKIIRDPYGVVLLIAPFNYPLGLTFMPLVGAIAGGNCAMIKPSEHTMHFSKLLNQLIGEYFEAGFLSVCDPSGGKDTVDELLTYQFDYIFFTGSTTVGKIIMERAAKNLIPVTLELGGKSPCIVTEHANIKQIVKRISWGKILNAGQTCVAPDYVWVHESIQEHFLEELKREMEQQYNTIAKENEHYCKIINEASLKRLNSYIEEGNVYWGGKCDFQTRCLQPAILTDVNFQMDVMKEEIFGPVLPVLAYQKLDSVIEHMHRNPNPLALYVFTENKEEAQYLIQNIPSGGAVINDVIIHAGVPKYPFGGVGESGVGMYHGIYSLDTFTHRRTVIERMTFTELPFRFAPYTDRKMKFFRKYFR</sequence>
<dbReference type="SUPFAM" id="SSF53720">
    <property type="entry name" value="ALDH-like"/>
    <property type="match status" value="1"/>
</dbReference>
<gene>
    <name evidence="9" type="ORF">SAMN04487772_10965</name>
</gene>
<evidence type="ECO:0000256" key="2">
    <source>
        <dbReference type="ARBA" id="ARBA00023002"/>
    </source>
</evidence>
<dbReference type="InterPro" id="IPR015590">
    <property type="entry name" value="Aldehyde_DH_dom"/>
</dbReference>
<organism evidence="9 10">
    <name type="scientific">[Clostridium] polysaccharolyticum</name>
    <dbReference type="NCBI Taxonomy" id="29364"/>
    <lineage>
        <taxon>Bacteria</taxon>
        <taxon>Bacillati</taxon>
        <taxon>Bacillota</taxon>
        <taxon>Clostridia</taxon>
        <taxon>Lachnospirales</taxon>
        <taxon>Lachnospiraceae</taxon>
    </lineage>
</organism>
<dbReference type="GO" id="GO:0005737">
    <property type="term" value="C:cytoplasm"/>
    <property type="evidence" value="ECO:0007669"/>
    <property type="project" value="TreeGrafter"/>
</dbReference>
<dbReference type="PIRSF" id="PIRSF036492">
    <property type="entry name" value="ALDH"/>
    <property type="match status" value="1"/>
</dbReference>
<evidence type="ECO:0000313" key="9">
    <source>
        <dbReference type="EMBL" id="SET15434.1"/>
    </source>
</evidence>
<keyword evidence="2 4" id="KW-0560">Oxidoreductase</keyword>
<dbReference type="FunFam" id="3.40.309.10:FF:000003">
    <property type="entry name" value="Aldehyde dehydrogenase"/>
    <property type="match status" value="1"/>
</dbReference>
<evidence type="ECO:0000256" key="6">
    <source>
        <dbReference type="PROSITE-ProRule" id="PRU10007"/>
    </source>
</evidence>
<dbReference type="Pfam" id="PF00171">
    <property type="entry name" value="Aldedh"/>
    <property type="match status" value="1"/>
</dbReference>
<dbReference type="PROSITE" id="PS00687">
    <property type="entry name" value="ALDEHYDE_DEHYDR_GLU"/>
    <property type="match status" value="1"/>
</dbReference>
<dbReference type="InterPro" id="IPR012394">
    <property type="entry name" value="Aldehyde_DH_NAD(P)"/>
</dbReference>
<evidence type="ECO:0000313" key="10">
    <source>
        <dbReference type="Proteomes" id="UP000199800"/>
    </source>
</evidence>
<feature type="active site" evidence="5 6">
    <location>
        <position position="213"/>
    </location>
</feature>